<keyword evidence="10" id="KW-1185">Reference proteome</keyword>
<accession>A0A285X8S1</accession>
<dbReference type="GO" id="GO:0004805">
    <property type="term" value="F:trehalose-phosphatase activity"/>
    <property type="evidence" value="ECO:0007669"/>
    <property type="project" value="TreeGrafter"/>
</dbReference>
<dbReference type="CDD" id="cd01627">
    <property type="entry name" value="HAD_TPP"/>
    <property type="match status" value="1"/>
</dbReference>
<dbReference type="InterPro" id="IPR003337">
    <property type="entry name" value="Trehalose_PPase"/>
</dbReference>
<dbReference type="InterPro" id="IPR012766">
    <property type="entry name" value="Trehalose_OtsA"/>
</dbReference>
<dbReference type="NCBIfam" id="TIGR00685">
    <property type="entry name" value="T6PP"/>
    <property type="match status" value="1"/>
</dbReference>
<evidence type="ECO:0000256" key="1">
    <source>
        <dbReference type="ARBA" id="ARBA00005199"/>
    </source>
</evidence>
<dbReference type="OrthoDB" id="9761633at2"/>
<comment type="similarity">
    <text evidence="2">In the C-terminal section; belongs to the trehalose phosphatase family.</text>
</comment>
<evidence type="ECO:0000313" key="10">
    <source>
        <dbReference type="Proteomes" id="UP000219193"/>
    </source>
</evidence>
<dbReference type="AlphaFoldDB" id="A0A285X8S1"/>
<dbReference type="RefSeq" id="WP_097057197.1">
    <property type="nucleotide sequence ID" value="NZ_OCMF01000005.1"/>
</dbReference>
<sequence>MGKTIIISNRLPLQINISENNKVEVTPSVGGLATGLKSFHQEGDSIWIGWTGIAEEDIPAELEDEVEAEVKKQRCVPVSLTSEEIEKFYYGFSNRTIWPLFHYFMEYTEFHNEHWEAYKQVNEKYAEAVVERLNDDDVVWVHDYQLLLLPDYIRRKKPKVTIGFFNHIPFPSSEVFRTLPWREEVLKGMLGADLIGFHTYDYERHFLRSVNRILRLDINFNSVNVGNRVVRSDSFPMGIDYKKFRKAAKDHKAQPRSENSDIQKKLDYHKYVTRNTKLILSIDRLDYTKGIANRIRAFGYFLEKYPEYQEKVRLIMLAVPSRTNVPQYQLLKKEIDELVGRINGKFATINWTPIWYFYRSMPFDNLIDLYTSSNVALITPTRDGMNLVAKEYIATRTDQTGVLILSEMAGAAHELNEALIINPNNFEQIVDTIKLALEMPEEEQIRRNKLLQKRLKRYNVEKWAKDFMKSLDNTKDSKKAFKAIELTENIKKDLFDKYSAAQRRILFLDYDGTLRKFVDKPEEAMPDPDLIQLISRLGEQKNTRVVLISGRDKETLGTWWKNVPVELIAEHGVWNRPVREEWQLTENLNNSWMTSVRPVLETYVDRTPGTFIEEKNYSLAWHYRKANPELGDVRANELSAVLKDMISNHGLSVLQGNKVLEIKNSGVNKGKAANKLLVEKYDFIFAIGDDWTDEFLFTELPDQTVTVKVGMNKTEAKYFVDNVDEVRELIDQFVSLTR</sequence>
<dbReference type="EMBL" id="OCMF01000005">
    <property type="protein sequence ID" value="SOC81416.1"/>
    <property type="molecule type" value="Genomic_DNA"/>
</dbReference>
<dbReference type="GO" id="GO:0003825">
    <property type="term" value="F:alpha,alpha-trehalose-phosphate synthase (UDP-forming) activity"/>
    <property type="evidence" value="ECO:0007669"/>
    <property type="project" value="UniProtKB-UniRule"/>
</dbReference>
<dbReference type="NCBIfam" id="TIGR01484">
    <property type="entry name" value="HAD-SF-IIB"/>
    <property type="match status" value="1"/>
</dbReference>
<evidence type="ECO:0000256" key="2">
    <source>
        <dbReference type="ARBA" id="ARBA00006330"/>
    </source>
</evidence>
<comment type="subunit">
    <text evidence="4">Homotetramer.</text>
</comment>
<dbReference type="NCBIfam" id="TIGR02400">
    <property type="entry name" value="trehalose_OtsA"/>
    <property type="match status" value="1"/>
</dbReference>
<comment type="pathway">
    <text evidence="1">Glycan biosynthesis; trehalose biosynthesis.</text>
</comment>
<dbReference type="Gene3D" id="3.40.50.2000">
    <property type="entry name" value="Glycogen Phosphorylase B"/>
    <property type="match status" value="2"/>
</dbReference>
<evidence type="ECO:0000256" key="3">
    <source>
        <dbReference type="ARBA" id="ARBA00008799"/>
    </source>
</evidence>
<dbReference type="Gene3D" id="3.40.50.1000">
    <property type="entry name" value="HAD superfamily/HAD-like"/>
    <property type="match status" value="1"/>
</dbReference>
<evidence type="ECO:0000256" key="5">
    <source>
        <dbReference type="ARBA" id="ARBA00022676"/>
    </source>
</evidence>
<dbReference type="Proteomes" id="UP000219193">
    <property type="component" value="Unassembled WGS sequence"/>
</dbReference>
<dbReference type="SUPFAM" id="SSF53756">
    <property type="entry name" value="UDP-Glycosyltransferase/glycogen phosphorylase"/>
    <property type="match status" value="1"/>
</dbReference>
<dbReference type="InterPro" id="IPR036412">
    <property type="entry name" value="HAD-like_sf"/>
</dbReference>
<keyword evidence="6" id="KW-0808">Transferase</keyword>
<evidence type="ECO:0000256" key="6">
    <source>
        <dbReference type="ARBA" id="ARBA00022679"/>
    </source>
</evidence>
<dbReference type="PANTHER" id="PTHR10788:SF106">
    <property type="entry name" value="BCDNA.GH08860"/>
    <property type="match status" value="1"/>
</dbReference>
<dbReference type="Pfam" id="PF00982">
    <property type="entry name" value="Glyco_transf_20"/>
    <property type="match status" value="1"/>
</dbReference>
<comment type="catalytic activity">
    <reaction evidence="7">
        <text>D-glucose 6-phosphate + UDP-alpha-D-glucose = alpha,alpha-trehalose 6-phosphate + UDP + H(+)</text>
        <dbReference type="Rhea" id="RHEA:18889"/>
        <dbReference type="ChEBI" id="CHEBI:15378"/>
        <dbReference type="ChEBI" id="CHEBI:58223"/>
        <dbReference type="ChEBI" id="CHEBI:58429"/>
        <dbReference type="ChEBI" id="CHEBI:58885"/>
        <dbReference type="ChEBI" id="CHEBI:61548"/>
        <dbReference type="EC" id="2.4.1.15"/>
    </reaction>
</comment>
<dbReference type="GO" id="GO:0005829">
    <property type="term" value="C:cytosol"/>
    <property type="evidence" value="ECO:0007669"/>
    <property type="project" value="TreeGrafter"/>
</dbReference>
<gene>
    <name evidence="9" type="ORF">SAMN06296241_2992</name>
</gene>
<evidence type="ECO:0000313" key="9">
    <source>
        <dbReference type="EMBL" id="SOC81416.1"/>
    </source>
</evidence>
<dbReference type="NCBIfam" id="NF011071">
    <property type="entry name" value="PRK14501.1"/>
    <property type="match status" value="1"/>
</dbReference>
<dbReference type="SUPFAM" id="SSF56784">
    <property type="entry name" value="HAD-like"/>
    <property type="match status" value="1"/>
</dbReference>
<reference evidence="10" key="1">
    <citation type="submission" date="2017-09" db="EMBL/GenBank/DDBJ databases">
        <authorList>
            <person name="Varghese N."/>
            <person name="Submissions S."/>
        </authorList>
    </citation>
    <scope>NUCLEOTIDE SEQUENCE [LARGE SCALE GENOMIC DNA]</scope>
    <source>
        <strain evidence="10">CGMCC 1.12641</strain>
    </source>
</reference>
<dbReference type="InterPro" id="IPR006379">
    <property type="entry name" value="HAD-SF_hydro_IIB"/>
</dbReference>
<dbReference type="EC" id="2.4.1.15" evidence="8"/>
<proteinExistence type="inferred from homology"/>
<dbReference type="GO" id="GO:0005992">
    <property type="term" value="P:trehalose biosynthetic process"/>
    <property type="evidence" value="ECO:0007669"/>
    <property type="project" value="UniProtKB-UniRule"/>
</dbReference>
<evidence type="ECO:0000256" key="8">
    <source>
        <dbReference type="NCBIfam" id="TIGR02400"/>
    </source>
</evidence>
<dbReference type="PANTHER" id="PTHR10788">
    <property type="entry name" value="TREHALOSE-6-PHOSPHATE SYNTHASE"/>
    <property type="match status" value="1"/>
</dbReference>
<comment type="similarity">
    <text evidence="3">Belongs to the glycosyltransferase 20 family.</text>
</comment>
<dbReference type="CDD" id="cd03788">
    <property type="entry name" value="GT20_TPS"/>
    <property type="match status" value="1"/>
</dbReference>
<name>A0A285X8S1_9FLAO</name>
<keyword evidence="5" id="KW-0328">Glycosyltransferase</keyword>
<dbReference type="InterPro" id="IPR001830">
    <property type="entry name" value="Glyco_trans_20"/>
</dbReference>
<protein>
    <recommendedName>
        <fullName evidence="8">Alpha,alpha-trehalose-phosphate synthase</fullName>
        <ecNumber evidence="8">2.4.1.15</ecNumber>
    </recommendedName>
</protein>
<dbReference type="Gene3D" id="3.30.70.1020">
    <property type="entry name" value="Trehalose-6-phosphate phosphatase related protein, domain 2"/>
    <property type="match status" value="1"/>
</dbReference>
<dbReference type="Pfam" id="PF02358">
    <property type="entry name" value="Trehalose_PPase"/>
    <property type="match status" value="1"/>
</dbReference>
<dbReference type="UniPathway" id="UPA00299"/>
<evidence type="ECO:0000256" key="4">
    <source>
        <dbReference type="ARBA" id="ARBA00011881"/>
    </source>
</evidence>
<organism evidence="9 10">
    <name type="scientific">Salinimicrobium sediminis</name>
    <dbReference type="NCBI Taxonomy" id="1343891"/>
    <lineage>
        <taxon>Bacteria</taxon>
        <taxon>Pseudomonadati</taxon>
        <taxon>Bacteroidota</taxon>
        <taxon>Flavobacteriia</taxon>
        <taxon>Flavobacteriales</taxon>
        <taxon>Flavobacteriaceae</taxon>
        <taxon>Salinimicrobium</taxon>
    </lineage>
</organism>
<evidence type="ECO:0000256" key="7">
    <source>
        <dbReference type="ARBA" id="ARBA00048039"/>
    </source>
</evidence>
<dbReference type="InterPro" id="IPR023214">
    <property type="entry name" value="HAD_sf"/>
</dbReference>